<gene>
    <name evidence="6" type="primary">CAF17</name>
    <name evidence="6" type="ORF">MPSI1_003040</name>
</gene>
<dbReference type="PANTHER" id="PTHR22602">
    <property type="entry name" value="TRANSFERASE CAF17, MITOCHONDRIAL-RELATED"/>
    <property type="match status" value="1"/>
</dbReference>
<dbReference type="InterPro" id="IPR045179">
    <property type="entry name" value="YgfZ/GcvT"/>
</dbReference>
<protein>
    <submittedName>
        <fullName evidence="6">Ccr4 associated factor</fullName>
    </submittedName>
</protein>
<dbReference type="Pfam" id="PF25455">
    <property type="entry name" value="Beta-barrel_CAF17_C"/>
    <property type="match status" value="1"/>
</dbReference>
<dbReference type="Proteomes" id="UP001214628">
    <property type="component" value="Chromosome 4"/>
</dbReference>
<dbReference type="InterPro" id="IPR017703">
    <property type="entry name" value="YgfZ/GCV_T_CS"/>
</dbReference>
<sequence>MRKLSTNSVATSIAKLQRRSILALEGRDTYTFLQGAITNNVKMLEEDQQSAHANHSCIRKLFYSAFLNPQGRTMSDALMFPVPKPDLPSVLVEVDSDIVEDLVKFLKRFKLRSKFSMQDVSKDWSVYQIWGPDAEQALNLQDISKAGGIIAQDHRAPFMGWRVLIPSQANVSITTQAEISEVSSDEYKAHRMLCGVAEGASELVHGASLPLEACIDYMHGVDFHKGCYIGQELTARTHFTGLIRKRIMPVVLTHPNSSAPDTRHVDPSWDLDFSKYSTDVRLVTENQSQSSDKPRRARSAGKFLGGVHNVGLALLRLEQAEQTFDPNAGKMLIIESEDGASLQLHASRPDWWPPKELDRNS</sequence>
<name>A0AAF0FBQ0_9BASI</name>
<evidence type="ECO:0000313" key="6">
    <source>
        <dbReference type="EMBL" id="WFD44372.1"/>
    </source>
</evidence>
<dbReference type="GO" id="GO:0005759">
    <property type="term" value="C:mitochondrial matrix"/>
    <property type="evidence" value="ECO:0007669"/>
    <property type="project" value="TreeGrafter"/>
</dbReference>
<evidence type="ECO:0000256" key="1">
    <source>
        <dbReference type="ARBA" id="ARBA00004173"/>
    </source>
</evidence>
<dbReference type="PANTHER" id="PTHR22602:SF0">
    <property type="entry name" value="TRANSFERASE CAF17, MITOCHONDRIAL-RELATED"/>
    <property type="match status" value="1"/>
</dbReference>
<proteinExistence type="inferred from homology"/>
<reference evidence="6" key="1">
    <citation type="submission" date="2023-02" db="EMBL/GenBank/DDBJ databases">
        <title>Mating type loci evolution in Malassezia.</title>
        <authorList>
            <person name="Coelho M.A."/>
        </authorList>
    </citation>
    <scope>NUCLEOTIDE SEQUENCE</scope>
    <source>
        <strain evidence="6">CBS 14136</strain>
    </source>
</reference>
<organism evidence="6 7">
    <name type="scientific">Malassezia psittaci</name>
    <dbReference type="NCBI Taxonomy" id="1821823"/>
    <lineage>
        <taxon>Eukaryota</taxon>
        <taxon>Fungi</taxon>
        <taxon>Dikarya</taxon>
        <taxon>Basidiomycota</taxon>
        <taxon>Ustilaginomycotina</taxon>
        <taxon>Malasseziomycetes</taxon>
        <taxon>Malasseziales</taxon>
        <taxon>Malasseziaceae</taxon>
        <taxon>Malassezia</taxon>
    </lineage>
</organism>
<dbReference type="InterPro" id="IPR027266">
    <property type="entry name" value="TrmE/GcvT-like"/>
</dbReference>
<evidence type="ECO:0000256" key="2">
    <source>
        <dbReference type="ARBA" id="ARBA00022946"/>
    </source>
</evidence>
<comment type="subcellular location">
    <subcellularLocation>
        <location evidence="1">Mitochondrion</location>
    </subcellularLocation>
</comment>
<dbReference type="EMBL" id="CP118378">
    <property type="protein sequence ID" value="WFD44372.1"/>
    <property type="molecule type" value="Genomic_DNA"/>
</dbReference>
<evidence type="ECO:0000256" key="3">
    <source>
        <dbReference type="ARBA" id="ARBA00023128"/>
    </source>
</evidence>
<dbReference type="NCBIfam" id="TIGR03317">
    <property type="entry name" value="ygfZ_signature"/>
    <property type="match status" value="1"/>
</dbReference>
<evidence type="ECO:0000259" key="5">
    <source>
        <dbReference type="Pfam" id="PF25455"/>
    </source>
</evidence>
<dbReference type="SUPFAM" id="SSF103025">
    <property type="entry name" value="Folate-binding domain"/>
    <property type="match status" value="1"/>
</dbReference>
<dbReference type="InterPro" id="IPR057460">
    <property type="entry name" value="CAF17_C"/>
</dbReference>
<comment type="similarity">
    <text evidence="4">Belongs to the GcvT family. CAF17/IBA57 subfamily.</text>
</comment>
<keyword evidence="3" id="KW-0496">Mitochondrion</keyword>
<evidence type="ECO:0000256" key="4">
    <source>
        <dbReference type="ARBA" id="ARBA00093447"/>
    </source>
</evidence>
<dbReference type="Gene3D" id="3.30.1360.120">
    <property type="entry name" value="Probable tRNA modification gtpase trme, domain 1"/>
    <property type="match status" value="1"/>
</dbReference>
<dbReference type="AlphaFoldDB" id="A0AAF0FBQ0"/>
<evidence type="ECO:0000313" key="7">
    <source>
        <dbReference type="Proteomes" id="UP001214628"/>
    </source>
</evidence>
<feature type="domain" description="CAF17 C-terminal" evidence="5">
    <location>
        <begin position="244"/>
        <end position="353"/>
    </location>
</feature>
<accession>A0AAF0FBQ0</accession>
<dbReference type="GO" id="GO:0016226">
    <property type="term" value="P:iron-sulfur cluster assembly"/>
    <property type="evidence" value="ECO:0007669"/>
    <property type="project" value="TreeGrafter"/>
</dbReference>
<keyword evidence="7" id="KW-1185">Reference proteome</keyword>
<keyword evidence="2" id="KW-0809">Transit peptide</keyword>